<keyword evidence="2 9" id="KW-0812">Transmembrane</keyword>
<dbReference type="Proteomes" id="UP000663929">
    <property type="component" value="Chromosome"/>
</dbReference>
<dbReference type="GO" id="GO:0016020">
    <property type="term" value="C:membrane"/>
    <property type="evidence" value="ECO:0007669"/>
    <property type="project" value="UniProtKB-SubCell"/>
</dbReference>
<evidence type="ECO:0000256" key="5">
    <source>
        <dbReference type="ARBA" id="ARBA00022989"/>
    </source>
</evidence>
<evidence type="ECO:0000256" key="7">
    <source>
        <dbReference type="ARBA" id="ARBA00023014"/>
    </source>
</evidence>
<feature type="transmembrane region" description="Helical" evidence="9">
    <location>
        <begin position="20"/>
        <end position="37"/>
    </location>
</feature>
<evidence type="ECO:0000259" key="10">
    <source>
        <dbReference type="PROSITE" id="PS51296"/>
    </source>
</evidence>
<keyword evidence="4" id="KW-0479">Metal-binding</keyword>
<evidence type="ECO:0000256" key="4">
    <source>
        <dbReference type="ARBA" id="ARBA00022723"/>
    </source>
</evidence>
<feature type="transmembrane region" description="Helical" evidence="9">
    <location>
        <begin position="194"/>
        <end position="216"/>
    </location>
</feature>
<organism evidence="11 12">
    <name type="scientific">Sulfidibacter corallicola</name>
    <dbReference type="NCBI Taxonomy" id="2818388"/>
    <lineage>
        <taxon>Bacteria</taxon>
        <taxon>Pseudomonadati</taxon>
        <taxon>Acidobacteriota</taxon>
        <taxon>Holophagae</taxon>
        <taxon>Acanthopleuribacterales</taxon>
        <taxon>Acanthopleuribacteraceae</taxon>
        <taxon>Sulfidibacter</taxon>
    </lineage>
</organism>
<dbReference type="KEGG" id="scor:J3U87_33595"/>
<dbReference type="GO" id="GO:0051537">
    <property type="term" value="F:2 iron, 2 sulfur cluster binding"/>
    <property type="evidence" value="ECO:0007669"/>
    <property type="project" value="UniProtKB-KW"/>
</dbReference>
<name>A0A8A4TVI6_SULCO</name>
<dbReference type="SUPFAM" id="SSF50022">
    <property type="entry name" value="ISP domain"/>
    <property type="match status" value="1"/>
</dbReference>
<dbReference type="EMBL" id="CP071793">
    <property type="protein sequence ID" value="QTD50545.1"/>
    <property type="molecule type" value="Genomic_DNA"/>
</dbReference>
<dbReference type="Pfam" id="PF01794">
    <property type="entry name" value="Ferric_reduct"/>
    <property type="match status" value="1"/>
</dbReference>
<dbReference type="Pfam" id="PF00355">
    <property type="entry name" value="Rieske"/>
    <property type="match status" value="1"/>
</dbReference>
<keyword evidence="3" id="KW-0001">2Fe-2S</keyword>
<dbReference type="RefSeq" id="WP_237380363.1">
    <property type="nucleotide sequence ID" value="NZ_CP071793.1"/>
</dbReference>
<dbReference type="PANTHER" id="PTHR21496">
    <property type="entry name" value="FERREDOXIN-RELATED"/>
    <property type="match status" value="1"/>
</dbReference>
<dbReference type="InterPro" id="IPR017941">
    <property type="entry name" value="Rieske_2Fe-2S"/>
</dbReference>
<dbReference type="InterPro" id="IPR013130">
    <property type="entry name" value="Fe3_Rdtase_TM_dom"/>
</dbReference>
<keyword evidence="5 9" id="KW-1133">Transmembrane helix</keyword>
<dbReference type="PROSITE" id="PS51296">
    <property type="entry name" value="RIESKE"/>
    <property type="match status" value="1"/>
</dbReference>
<feature type="transmembrane region" description="Helical" evidence="9">
    <location>
        <begin position="89"/>
        <end position="108"/>
    </location>
</feature>
<keyword evidence="7" id="KW-0411">Iron-sulfur</keyword>
<dbReference type="InterPro" id="IPR036922">
    <property type="entry name" value="Rieske_2Fe-2S_sf"/>
</dbReference>
<dbReference type="Gene3D" id="2.102.10.10">
    <property type="entry name" value="Rieske [2Fe-2S] iron-sulphur domain"/>
    <property type="match status" value="1"/>
</dbReference>
<evidence type="ECO:0000256" key="2">
    <source>
        <dbReference type="ARBA" id="ARBA00022692"/>
    </source>
</evidence>
<evidence type="ECO:0000256" key="1">
    <source>
        <dbReference type="ARBA" id="ARBA00004141"/>
    </source>
</evidence>
<keyword evidence="8 9" id="KW-0472">Membrane</keyword>
<keyword evidence="12" id="KW-1185">Reference proteome</keyword>
<dbReference type="AlphaFoldDB" id="A0A8A4TVI6"/>
<evidence type="ECO:0000313" key="12">
    <source>
        <dbReference type="Proteomes" id="UP000663929"/>
    </source>
</evidence>
<accession>A0A8A4TVI6</accession>
<feature type="transmembrane region" description="Helical" evidence="9">
    <location>
        <begin position="49"/>
        <end position="68"/>
    </location>
</feature>
<evidence type="ECO:0000256" key="9">
    <source>
        <dbReference type="SAM" id="Phobius"/>
    </source>
</evidence>
<evidence type="ECO:0000256" key="6">
    <source>
        <dbReference type="ARBA" id="ARBA00023004"/>
    </source>
</evidence>
<feature type="domain" description="Rieske" evidence="10">
    <location>
        <begin position="230"/>
        <end position="324"/>
    </location>
</feature>
<gene>
    <name evidence="11" type="ORF">J3U87_33595</name>
</gene>
<protein>
    <submittedName>
        <fullName evidence="11">Ferric reductase-like transmembrane domain-containing protein</fullName>
    </submittedName>
</protein>
<sequence>MSLNYQAVGWNRQKKIYDRTMVLGVLLYLGLFIGITATTNPTATAETLMIRGFGTAALLLLHIILAIGPLARLNPMFLPLLYNRRHMGVTMFVLALAHAVLAMIQFHAGGDQFPLISLFTSNGDYSSVSQFPFQPLGFFALAILFFMAATSHDFWLANLTAPTWKRLHMMVYVAYFLLIGHVVLGVLQAESSPFLAGVLGLGAAVVWGLHLTSAWLEKADDEEGNGEGFVDVCAVEDIPEKRARIVCLSGERVAVFKYDGKVSAISNVCRHQNGPLGEGKVVDGCVTCPWHGYQYRPHDGASPPPFTEKVPTFRVKVSEGRVLVDPRPLAPGTAVEPAVIAENAAEELSS</sequence>
<keyword evidence="6" id="KW-0408">Iron</keyword>
<feature type="transmembrane region" description="Helical" evidence="9">
    <location>
        <begin position="136"/>
        <end position="157"/>
    </location>
</feature>
<comment type="subcellular location">
    <subcellularLocation>
        <location evidence="1">Membrane</location>
        <topology evidence="1">Multi-pass membrane protein</topology>
    </subcellularLocation>
</comment>
<dbReference type="GO" id="GO:0046872">
    <property type="term" value="F:metal ion binding"/>
    <property type="evidence" value="ECO:0007669"/>
    <property type="project" value="UniProtKB-KW"/>
</dbReference>
<evidence type="ECO:0000256" key="3">
    <source>
        <dbReference type="ARBA" id="ARBA00022714"/>
    </source>
</evidence>
<evidence type="ECO:0000313" key="11">
    <source>
        <dbReference type="EMBL" id="QTD50545.1"/>
    </source>
</evidence>
<evidence type="ECO:0000256" key="8">
    <source>
        <dbReference type="ARBA" id="ARBA00023136"/>
    </source>
</evidence>
<reference evidence="11" key="1">
    <citation type="submission" date="2021-03" db="EMBL/GenBank/DDBJ databases">
        <title>Acanthopleuribacteraceae sp. M133.</title>
        <authorList>
            <person name="Wang G."/>
        </authorList>
    </citation>
    <scope>NUCLEOTIDE SEQUENCE</scope>
    <source>
        <strain evidence="11">M133</strain>
    </source>
</reference>
<feature type="transmembrane region" description="Helical" evidence="9">
    <location>
        <begin position="169"/>
        <end position="188"/>
    </location>
</feature>
<dbReference type="PANTHER" id="PTHR21496:SF23">
    <property type="entry name" value="3-PHENYLPROPIONATE_CINNAMIC ACID DIOXYGENASE FERREDOXIN SUBUNIT"/>
    <property type="match status" value="1"/>
</dbReference>
<proteinExistence type="predicted"/>